<dbReference type="Proteomes" id="UP000828390">
    <property type="component" value="Unassembled WGS sequence"/>
</dbReference>
<comment type="caution">
    <text evidence="2">The sequence shown here is derived from an EMBL/GenBank/DDBJ whole genome shotgun (WGS) entry which is preliminary data.</text>
</comment>
<name>A0A9D4MI07_DREPO</name>
<accession>A0A9D4MI07</accession>
<protein>
    <submittedName>
        <fullName evidence="2">Uncharacterized protein</fullName>
    </submittedName>
</protein>
<evidence type="ECO:0000313" key="3">
    <source>
        <dbReference type="Proteomes" id="UP000828390"/>
    </source>
</evidence>
<evidence type="ECO:0000256" key="1">
    <source>
        <dbReference type="SAM" id="SignalP"/>
    </source>
</evidence>
<keyword evidence="3" id="KW-1185">Reference proteome</keyword>
<feature type="signal peptide" evidence="1">
    <location>
        <begin position="1"/>
        <end position="17"/>
    </location>
</feature>
<feature type="chain" id="PRO_5038713057" evidence="1">
    <location>
        <begin position="18"/>
        <end position="132"/>
    </location>
</feature>
<gene>
    <name evidence="2" type="ORF">DPMN_038939</name>
</gene>
<sequence>MYRALLLFTVCFRSVYLCLHSRLGLSANASAPNTAVSGTTTGMENPQTSRMVSGQGGGMGALSGMGALGGMGSLGGVGAMGGMGGLGGMGALGALLEGGEGLGLASMLGGMGGMGLASMMNPDAPSNCTRIT</sequence>
<proteinExistence type="predicted"/>
<dbReference type="EMBL" id="JAIWYP010000002">
    <property type="protein sequence ID" value="KAH3875666.1"/>
    <property type="molecule type" value="Genomic_DNA"/>
</dbReference>
<reference evidence="2" key="1">
    <citation type="journal article" date="2019" name="bioRxiv">
        <title>The Genome of the Zebra Mussel, Dreissena polymorpha: A Resource for Invasive Species Research.</title>
        <authorList>
            <person name="McCartney M.A."/>
            <person name="Auch B."/>
            <person name="Kono T."/>
            <person name="Mallez S."/>
            <person name="Zhang Y."/>
            <person name="Obille A."/>
            <person name="Becker A."/>
            <person name="Abrahante J.E."/>
            <person name="Garbe J."/>
            <person name="Badalamenti J.P."/>
            <person name="Herman A."/>
            <person name="Mangelson H."/>
            <person name="Liachko I."/>
            <person name="Sullivan S."/>
            <person name="Sone E.D."/>
            <person name="Koren S."/>
            <person name="Silverstein K.A.T."/>
            <person name="Beckman K.B."/>
            <person name="Gohl D.M."/>
        </authorList>
    </citation>
    <scope>NUCLEOTIDE SEQUENCE</scope>
    <source>
        <strain evidence="2">Duluth1</strain>
        <tissue evidence="2">Whole animal</tissue>
    </source>
</reference>
<dbReference type="AlphaFoldDB" id="A0A9D4MI07"/>
<organism evidence="2 3">
    <name type="scientific">Dreissena polymorpha</name>
    <name type="common">Zebra mussel</name>
    <name type="synonym">Mytilus polymorpha</name>
    <dbReference type="NCBI Taxonomy" id="45954"/>
    <lineage>
        <taxon>Eukaryota</taxon>
        <taxon>Metazoa</taxon>
        <taxon>Spiralia</taxon>
        <taxon>Lophotrochozoa</taxon>
        <taxon>Mollusca</taxon>
        <taxon>Bivalvia</taxon>
        <taxon>Autobranchia</taxon>
        <taxon>Heteroconchia</taxon>
        <taxon>Euheterodonta</taxon>
        <taxon>Imparidentia</taxon>
        <taxon>Neoheterodontei</taxon>
        <taxon>Myida</taxon>
        <taxon>Dreissenoidea</taxon>
        <taxon>Dreissenidae</taxon>
        <taxon>Dreissena</taxon>
    </lineage>
</organism>
<reference evidence="2" key="2">
    <citation type="submission" date="2020-11" db="EMBL/GenBank/DDBJ databases">
        <authorList>
            <person name="McCartney M.A."/>
            <person name="Auch B."/>
            <person name="Kono T."/>
            <person name="Mallez S."/>
            <person name="Becker A."/>
            <person name="Gohl D.M."/>
            <person name="Silverstein K.A.T."/>
            <person name="Koren S."/>
            <person name="Bechman K.B."/>
            <person name="Herman A."/>
            <person name="Abrahante J.E."/>
            <person name="Garbe J."/>
        </authorList>
    </citation>
    <scope>NUCLEOTIDE SEQUENCE</scope>
    <source>
        <strain evidence="2">Duluth1</strain>
        <tissue evidence="2">Whole animal</tissue>
    </source>
</reference>
<keyword evidence="1" id="KW-0732">Signal</keyword>
<evidence type="ECO:0000313" key="2">
    <source>
        <dbReference type="EMBL" id="KAH3875666.1"/>
    </source>
</evidence>